<protein>
    <recommendedName>
        <fullName evidence="3">DUF4238 domain-containing protein</fullName>
    </recommendedName>
</protein>
<proteinExistence type="predicted"/>
<organism evidence="1 2">
    <name type="scientific">Roseateles depolymerans</name>
    <dbReference type="NCBI Taxonomy" id="76731"/>
    <lineage>
        <taxon>Bacteria</taxon>
        <taxon>Pseudomonadati</taxon>
        <taxon>Pseudomonadota</taxon>
        <taxon>Betaproteobacteria</taxon>
        <taxon>Burkholderiales</taxon>
        <taxon>Sphaerotilaceae</taxon>
        <taxon>Roseateles</taxon>
    </lineage>
</organism>
<dbReference type="EMBL" id="QFOD01000017">
    <property type="protein sequence ID" value="PZP29656.1"/>
    <property type="molecule type" value="Genomic_DNA"/>
</dbReference>
<reference evidence="1 2" key="1">
    <citation type="submission" date="2017-08" db="EMBL/GenBank/DDBJ databases">
        <title>Infants hospitalized years apart are colonized by the same room-sourced microbial strains.</title>
        <authorList>
            <person name="Brooks B."/>
            <person name="Olm M.R."/>
            <person name="Firek B.A."/>
            <person name="Baker R."/>
            <person name="Thomas B.C."/>
            <person name="Morowitz M.J."/>
            <person name="Banfield J.F."/>
        </authorList>
    </citation>
    <scope>NUCLEOTIDE SEQUENCE [LARGE SCALE GENOMIC DNA]</scope>
    <source>
        <strain evidence="1">S2_012_000_R2_81</strain>
    </source>
</reference>
<dbReference type="Pfam" id="PF14022">
    <property type="entry name" value="DUF4238"/>
    <property type="match status" value="1"/>
</dbReference>
<evidence type="ECO:0000313" key="1">
    <source>
        <dbReference type="EMBL" id="PZP29656.1"/>
    </source>
</evidence>
<evidence type="ECO:0000313" key="2">
    <source>
        <dbReference type="Proteomes" id="UP000249633"/>
    </source>
</evidence>
<accession>A0A2W5FAG6</accession>
<dbReference type="AlphaFoldDB" id="A0A2W5FAG6"/>
<evidence type="ECO:0008006" key="3">
    <source>
        <dbReference type="Google" id="ProtNLM"/>
    </source>
</evidence>
<dbReference type="InterPro" id="IPR025332">
    <property type="entry name" value="DUF4238"/>
</dbReference>
<comment type="caution">
    <text evidence="1">The sequence shown here is derived from an EMBL/GenBank/DDBJ whole genome shotgun (WGS) entry which is preliminary data.</text>
</comment>
<dbReference type="Proteomes" id="UP000249633">
    <property type="component" value="Unassembled WGS sequence"/>
</dbReference>
<name>A0A2W5FAG6_9BURK</name>
<gene>
    <name evidence="1" type="ORF">DI603_16480</name>
</gene>
<sequence length="424" mass="49655">MTGEGWLQAVTSDCFAAPRSRGTARRDNQRQGARTMPDEFRHRHHYVPVWYQRGFLAEGQTGFQVLDKRPDVFKDKTGKVRGQARSILADRSPESFFFENDLYTIRWLGREDDVIERMLFGAIDAHGAIATRAWLDEDMDVIHQTYGQVYEFMDALRLRTPRGLRYVRNLMESQGLRLANQTDVMVAMQRLRRMHCLMWIEGTLEIVNADQSPTKFLFTDNPVTLYNQFVFPGDPAVPTGMDPHLHWLGTQTLWPFDKDRLFILTHTEFALSPGPNKARKDRTNARYQDPNTGWYMYDDCLRGRSLTEQQVLAVNYIMKTRADRYVAGRSEEDLFPERRLKSKRWDTLATGLMPPTRMLKRQNGYTMLQTKEGKWHFQDQFGRKPKNRAEYDREVERAERVHADLHRILAKHDAEKQTKEAESD</sequence>